<feature type="domain" description="4Fe-4S ferredoxin-type" evidence="4">
    <location>
        <begin position="5"/>
        <end position="34"/>
    </location>
</feature>
<dbReference type="PROSITE" id="PS51379">
    <property type="entry name" value="4FE4S_FER_2"/>
    <property type="match status" value="2"/>
</dbReference>
<keyword evidence="3" id="KW-0411">Iron-sulfur</keyword>
<reference evidence="5 6" key="1">
    <citation type="journal article" date="2011" name="Stand. Genomic Sci.">
        <title>Complete genome sequence of Rhodospirillum rubrum type strain (S1).</title>
        <authorList>
            <person name="Munk A.C."/>
            <person name="Copeland A."/>
            <person name="Lucas S."/>
            <person name="Lapidus A."/>
            <person name="Del Rio T.G."/>
            <person name="Barry K."/>
            <person name="Detter J.C."/>
            <person name="Hammon N."/>
            <person name="Israni S."/>
            <person name="Pitluck S."/>
            <person name="Brettin T."/>
            <person name="Bruce D."/>
            <person name="Han C."/>
            <person name="Tapia R."/>
            <person name="Gilna P."/>
            <person name="Schmutz J."/>
            <person name="Larimer F."/>
            <person name="Land M."/>
            <person name="Kyrpides N.C."/>
            <person name="Mavromatis K."/>
            <person name="Richardson P."/>
            <person name="Rohde M."/>
            <person name="Goker M."/>
            <person name="Klenk H.P."/>
            <person name="Zhang Y."/>
            <person name="Roberts G.P."/>
            <person name="Reslewic S."/>
            <person name="Schwartz D.C."/>
        </authorList>
    </citation>
    <scope>NUCLEOTIDE SEQUENCE [LARGE SCALE GENOMIC DNA]</scope>
    <source>
        <strain evidence="6">ATCC 11170 / ATH 1.1.1 / DSM 467 / LMG 4362 / NCIMB 8255 / S1</strain>
    </source>
</reference>
<dbReference type="Gene3D" id="3.30.70.20">
    <property type="match status" value="1"/>
</dbReference>
<evidence type="ECO:0000256" key="3">
    <source>
        <dbReference type="ARBA" id="ARBA00023014"/>
    </source>
</evidence>
<dbReference type="PhylomeDB" id="Q2RXN0"/>
<dbReference type="Proteomes" id="UP000001929">
    <property type="component" value="Chromosome"/>
</dbReference>
<keyword evidence="5" id="KW-0560">Oxidoreductase</keyword>
<dbReference type="InterPro" id="IPR050340">
    <property type="entry name" value="Cytosolic_Fe-S_CAF"/>
</dbReference>
<evidence type="ECO:0000313" key="5">
    <source>
        <dbReference type="EMBL" id="ABC21115.1"/>
    </source>
</evidence>
<keyword evidence="6" id="KW-1185">Reference proteome</keyword>
<evidence type="ECO:0000256" key="1">
    <source>
        <dbReference type="ARBA" id="ARBA00022723"/>
    </source>
</evidence>
<evidence type="ECO:0000256" key="2">
    <source>
        <dbReference type="ARBA" id="ARBA00023004"/>
    </source>
</evidence>
<dbReference type="eggNOG" id="COG4624">
    <property type="taxonomic scope" value="Bacteria"/>
</dbReference>
<dbReference type="AlphaFoldDB" id="Q2RXN0"/>
<dbReference type="GO" id="GO:0008901">
    <property type="term" value="F:ferredoxin hydrogenase activity"/>
    <property type="evidence" value="ECO:0007669"/>
    <property type="project" value="UniProtKB-EC"/>
</dbReference>
<dbReference type="GO" id="GO:0046872">
    <property type="term" value="F:metal ion binding"/>
    <property type="evidence" value="ECO:0007669"/>
    <property type="project" value="UniProtKB-KW"/>
</dbReference>
<dbReference type="HOGENOM" id="CLU_018240_2_0_5"/>
<evidence type="ECO:0000259" key="4">
    <source>
        <dbReference type="PROSITE" id="PS51379"/>
    </source>
</evidence>
<dbReference type="STRING" id="269796.Rru_A0310"/>
<dbReference type="EnsemblBacteria" id="ABC21115">
    <property type="protein sequence ID" value="ABC21115"/>
    <property type="gene ID" value="Rru_A0310"/>
</dbReference>
<dbReference type="PANTHER" id="PTHR11615">
    <property type="entry name" value="NITRATE, FORMATE, IRON DEHYDROGENASE"/>
    <property type="match status" value="1"/>
</dbReference>
<dbReference type="SUPFAM" id="SSF54862">
    <property type="entry name" value="4Fe-4S ferredoxins"/>
    <property type="match status" value="1"/>
</dbReference>
<dbReference type="PROSITE" id="PS00198">
    <property type="entry name" value="4FE4S_FER_1"/>
    <property type="match status" value="1"/>
</dbReference>
<keyword evidence="2" id="KW-0408">Iron</keyword>
<dbReference type="PATRIC" id="fig|269796.9.peg.366"/>
<dbReference type="EC" id="1.12.7.2" evidence="5"/>
<dbReference type="KEGG" id="rru:Rru_A0310"/>
<evidence type="ECO:0000313" key="6">
    <source>
        <dbReference type="Proteomes" id="UP000001929"/>
    </source>
</evidence>
<dbReference type="Gene3D" id="3.40.50.1780">
    <property type="match status" value="1"/>
</dbReference>
<dbReference type="InterPro" id="IPR017896">
    <property type="entry name" value="4Fe4S_Fe-S-bd"/>
</dbReference>
<dbReference type="RefSeq" id="WP_011388063.1">
    <property type="nucleotide sequence ID" value="NC_007643.1"/>
</dbReference>
<dbReference type="InterPro" id="IPR009016">
    <property type="entry name" value="Fe_hydrogenase"/>
</dbReference>
<gene>
    <name evidence="5" type="ordered locus">Rru_A0310</name>
</gene>
<dbReference type="EMBL" id="CP000230">
    <property type="protein sequence ID" value="ABC21115.1"/>
    <property type="molecule type" value="Genomic_DNA"/>
</dbReference>
<accession>Q2RXN0</accession>
<dbReference type="Gene3D" id="3.40.950.10">
    <property type="entry name" value="Fe-only Hydrogenase (Larger Subunit), Chain L, domain 3"/>
    <property type="match status" value="1"/>
</dbReference>
<dbReference type="eggNOG" id="COG2221">
    <property type="taxonomic scope" value="Bacteria"/>
</dbReference>
<dbReference type="InterPro" id="IPR017900">
    <property type="entry name" value="4Fe4S_Fe_S_CS"/>
</dbReference>
<proteinExistence type="predicted"/>
<dbReference type="Pfam" id="PF02906">
    <property type="entry name" value="Fe_hyd_lg_C"/>
    <property type="match status" value="1"/>
</dbReference>
<feature type="domain" description="4Fe-4S ferredoxin-type" evidence="4">
    <location>
        <begin position="35"/>
        <end position="66"/>
    </location>
</feature>
<dbReference type="InterPro" id="IPR004108">
    <property type="entry name" value="Fe_hydrogenase_lsu_C"/>
</dbReference>
<name>Q2RXN0_RHORT</name>
<organism evidence="5 6">
    <name type="scientific">Rhodospirillum rubrum (strain ATCC 11170 / ATH 1.1.1 / DSM 467 / LMG 4362 / NCIMB 8255 / S1)</name>
    <dbReference type="NCBI Taxonomy" id="269796"/>
    <lineage>
        <taxon>Bacteria</taxon>
        <taxon>Pseudomonadati</taxon>
        <taxon>Pseudomonadota</taxon>
        <taxon>Alphaproteobacteria</taxon>
        <taxon>Rhodospirillales</taxon>
        <taxon>Rhodospirillaceae</taxon>
        <taxon>Rhodospirillum</taxon>
    </lineage>
</organism>
<dbReference type="GO" id="GO:0051536">
    <property type="term" value="F:iron-sulfur cluster binding"/>
    <property type="evidence" value="ECO:0007669"/>
    <property type="project" value="UniProtKB-KW"/>
</dbReference>
<dbReference type="Pfam" id="PF00037">
    <property type="entry name" value="Fer4"/>
    <property type="match status" value="1"/>
</dbReference>
<protein>
    <submittedName>
        <fullName evidence="5">Ferredoxin hydrogenase</fullName>
        <ecNumber evidence="5">1.12.7.2</ecNumber>
    </submittedName>
</protein>
<sequence length="462" mass="48935">MSIQPTVTIDPELCTGCGRCVETCPVQAIAGSRGKAHEIEAAACVSCGRCVATCAAFDSIFDAFPTPRPVRLKRRGLPGSLKEPLFAAHDPSRIEAVRKAFATPKRMTVMQVDTMACVALAEDFGLPPGSLSPLKIASAARQLGFDRVYRTSFPAGLAVLETAHEMAARLANGGNLPVINSSCPAVVAFLERRYPELLHYLSTVKSPHQIAGALYNSYLADAANLAPANIHKVSVVACLSHKAEAERPEMMTCGCPDIDTVLTARELAILIKDAGIDVPLLGDGEFDNDFPEIEGLDTLYCAPGDVSRAVLGAGRWFLGQGEGVGAPAGETVEVLDEATRLTRLAYPGGTLQALTVAGFDKAVPYLEAIKAGRNAFQFLEIASCPQGCASGAGLPKVLLETEKPARYRARIENLPPAAPEAWSRLPGHPSIVALYGGYFGKAIGDKSNRRLHTQYAEPAAAP</sequence>
<dbReference type="SUPFAM" id="SSF53920">
    <property type="entry name" value="Fe-only hydrogenase"/>
    <property type="match status" value="1"/>
</dbReference>
<keyword evidence="1" id="KW-0479">Metal-binding</keyword>